<dbReference type="EMBL" id="RXIC02000022">
    <property type="protein sequence ID" value="KAB1216093.1"/>
    <property type="molecule type" value="Genomic_DNA"/>
</dbReference>
<accession>A0A6A1VTD7</accession>
<evidence type="ECO:0000256" key="1">
    <source>
        <dbReference type="SAM" id="MobiDB-lite"/>
    </source>
</evidence>
<feature type="region of interest" description="Disordered" evidence="1">
    <location>
        <begin position="26"/>
        <end position="46"/>
    </location>
</feature>
<name>A0A6A1VTD7_9ROSI</name>
<keyword evidence="3" id="KW-1185">Reference proteome</keyword>
<reference evidence="2 3" key="1">
    <citation type="journal article" date="2019" name="Plant Biotechnol. J.">
        <title>The red bayberry genome and genetic basis of sex determination.</title>
        <authorList>
            <person name="Jia H.M."/>
            <person name="Jia H.J."/>
            <person name="Cai Q.L."/>
            <person name="Wang Y."/>
            <person name="Zhao H.B."/>
            <person name="Yang W.F."/>
            <person name="Wang G.Y."/>
            <person name="Li Y.H."/>
            <person name="Zhan D.L."/>
            <person name="Shen Y.T."/>
            <person name="Niu Q.F."/>
            <person name="Chang L."/>
            <person name="Qiu J."/>
            <person name="Zhao L."/>
            <person name="Xie H.B."/>
            <person name="Fu W.Y."/>
            <person name="Jin J."/>
            <person name="Li X.W."/>
            <person name="Jiao Y."/>
            <person name="Zhou C.C."/>
            <person name="Tu T."/>
            <person name="Chai C.Y."/>
            <person name="Gao J.L."/>
            <person name="Fan L.J."/>
            <person name="van de Weg E."/>
            <person name="Wang J.Y."/>
            <person name="Gao Z.S."/>
        </authorList>
    </citation>
    <scope>NUCLEOTIDE SEQUENCE [LARGE SCALE GENOMIC DNA]</scope>
    <source>
        <tissue evidence="2">Leaves</tissue>
    </source>
</reference>
<evidence type="ECO:0000313" key="3">
    <source>
        <dbReference type="Proteomes" id="UP000516437"/>
    </source>
</evidence>
<evidence type="ECO:0000313" key="2">
    <source>
        <dbReference type="EMBL" id="KAB1216093.1"/>
    </source>
</evidence>
<sequence>MDSQSHSPTSSPKSVLNISFAPPVPPIIAITEHPPTPPNSPQSPNAEANVFTLNCLEPLGFERDIPPVTTRYFLDSLESPVVPPSGFLGPTLEDYLESHAYSRPIRPCITLDPCPVRKLPLSSHAAPVTQPFAPSSELVPFHNPLAVDFSKCFKGKAKVSADIPYPVSIHTVPAPLPQQSVLNLPRAYIDKGKLPVSVDCGHSVFKPSTLPSIENNTLATAIKSIGVGLTPQPIAPHAPFFKEAVVDDCFWNSKGKRKLMEVNTEPIPPAGKKLALFLSSEDHPMDTTSAADPPF</sequence>
<dbReference type="AlphaFoldDB" id="A0A6A1VTD7"/>
<dbReference type="Proteomes" id="UP000516437">
    <property type="component" value="Chromosome 4"/>
</dbReference>
<gene>
    <name evidence="2" type="ORF">CJ030_MR4G027171</name>
</gene>
<proteinExistence type="predicted"/>
<comment type="caution">
    <text evidence="2">The sequence shown here is derived from an EMBL/GenBank/DDBJ whole genome shotgun (WGS) entry which is preliminary data.</text>
</comment>
<organism evidence="2 3">
    <name type="scientific">Morella rubra</name>
    <name type="common">Chinese bayberry</name>
    <dbReference type="NCBI Taxonomy" id="262757"/>
    <lineage>
        <taxon>Eukaryota</taxon>
        <taxon>Viridiplantae</taxon>
        <taxon>Streptophyta</taxon>
        <taxon>Embryophyta</taxon>
        <taxon>Tracheophyta</taxon>
        <taxon>Spermatophyta</taxon>
        <taxon>Magnoliopsida</taxon>
        <taxon>eudicotyledons</taxon>
        <taxon>Gunneridae</taxon>
        <taxon>Pentapetalae</taxon>
        <taxon>rosids</taxon>
        <taxon>fabids</taxon>
        <taxon>Fagales</taxon>
        <taxon>Myricaceae</taxon>
        <taxon>Morella</taxon>
    </lineage>
</organism>
<protein>
    <submittedName>
        <fullName evidence="2">Uncharacterized protein</fullName>
    </submittedName>
</protein>